<name>X0T837_9ZZZZ</name>
<evidence type="ECO:0000259" key="1">
    <source>
        <dbReference type="Pfam" id="PF11638"/>
    </source>
</evidence>
<protein>
    <recommendedName>
        <fullName evidence="1">DnaA N-terminal domain-containing protein</fullName>
    </recommendedName>
</protein>
<dbReference type="EMBL" id="BARS01002341">
    <property type="protein sequence ID" value="GAF84362.1"/>
    <property type="molecule type" value="Genomic_DNA"/>
</dbReference>
<dbReference type="Gene3D" id="3.30.300.180">
    <property type="match status" value="1"/>
</dbReference>
<evidence type="ECO:0000313" key="2">
    <source>
        <dbReference type="EMBL" id="GAF84362.1"/>
    </source>
</evidence>
<dbReference type="Pfam" id="PF11638">
    <property type="entry name" value="DnaA_N"/>
    <property type="match status" value="1"/>
</dbReference>
<dbReference type="InterPro" id="IPR038454">
    <property type="entry name" value="DnaA_N_sf"/>
</dbReference>
<reference evidence="2" key="1">
    <citation type="journal article" date="2014" name="Front. Microbiol.">
        <title>High frequency of phylogenetically diverse reductive dehalogenase-homologous genes in deep subseafloor sedimentary metagenomes.</title>
        <authorList>
            <person name="Kawai M."/>
            <person name="Futagami T."/>
            <person name="Toyoda A."/>
            <person name="Takaki Y."/>
            <person name="Nishi S."/>
            <person name="Hori S."/>
            <person name="Arai W."/>
            <person name="Tsubouchi T."/>
            <person name="Morono Y."/>
            <person name="Uchiyama I."/>
            <person name="Ito T."/>
            <person name="Fujiyama A."/>
            <person name="Inagaki F."/>
            <person name="Takami H."/>
        </authorList>
    </citation>
    <scope>NUCLEOTIDE SEQUENCE</scope>
    <source>
        <strain evidence="2">Expedition CK06-06</strain>
    </source>
</reference>
<dbReference type="AlphaFoldDB" id="X0T837"/>
<organism evidence="2">
    <name type="scientific">marine sediment metagenome</name>
    <dbReference type="NCBI Taxonomy" id="412755"/>
    <lineage>
        <taxon>unclassified sequences</taxon>
        <taxon>metagenomes</taxon>
        <taxon>ecological metagenomes</taxon>
    </lineage>
</organism>
<gene>
    <name evidence="2" type="ORF">S01H1_04436</name>
</gene>
<proteinExistence type="predicted"/>
<comment type="caution">
    <text evidence="2">The sequence shown here is derived from an EMBL/GenBank/DDBJ whole genome shotgun (WGS) entry which is preliminary data.</text>
</comment>
<dbReference type="InterPro" id="IPR024633">
    <property type="entry name" value="DnaA_N_dom"/>
</dbReference>
<feature type="non-terminal residue" evidence="2">
    <location>
        <position position="84"/>
    </location>
</feature>
<accession>X0T837</accession>
<sequence>MNVQSYNTWFKPLVLMDFSPDSIVISVPKTYYSSWLEEHYMPLLKSTAKTLLNNDVSVKFIVSSNIDLPDDTQESPSIFQPDID</sequence>
<feature type="domain" description="DnaA N-terminal" evidence="1">
    <location>
        <begin position="3"/>
        <end position="48"/>
    </location>
</feature>